<feature type="transmembrane region" description="Helical" evidence="1">
    <location>
        <begin position="12"/>
        <end position="34"/>
    </location>
</feature>
<evidence type="ECO:0000313" key="2">
    <source>
        <dbReference type="EMBL" id="VUX05836.1"/>
    </source>
</evidence>
<keyword evidence="1" id="KW-0472">Membrane</keyword>
<evidence type="ECO:0000313" key="3">
    <source>
        <dbReference type="Proteomes" id="UP000409147"/>
    </source>
</evidence>
<evidence type="ECO:0000256" key="1">
    <source>
        <dbReference type="SAM" id="Phobius"/>
    </source>
</evidence>
<reference evidence="2 3" key="1">
    <citation type="submission" date="2019-07" db="EMBL/GenBank/DDBJ databases">
        <authorList>
            <person name="Hibberd C M."/>
            <person name="Gehrig L. J."/>
            <person name="Chang H.-W."/>
            <person name="Venkatesh S."/>
        </authorList>
    </citation>
    <scope>NUCLEOTIDE SEQUENCE [LARGE SCALE GENOMIC DNA]</scope>
    <source>
        <strain evidence="2">Ruminococcus_obeum_SSTS_Bg7063</strain>
    </source>
</reference>
<organism evidence="2 3">
    <name type="scientific">Blautia obeum</name>
    <dbReference type="NCBI Taxonomy" id="40520"/>
    <lineage>
        <taxon>Bacteria</taxon>
        <taxon>Bacillati</taxon>
        <taxon>Bacillota</taxon>
        <taxon>Clostridia</taxon>
        <taxon>Lachnospirales</taxon>
        <taxon>Lachnospiraceae</taxon>
        <taxon>Blautia</taxon>
    </lineage>
</organism>
<dbReference type="InterPro" id="IPR045584">
    <property type="entry name" value="Pilin-like"/>
</dbReference>
<name>A0A564TEZ8_9FIRM</name>
<dbReference type="Gene3D" id="3.30.700.10">
    <property type="entry name" value="Glycoprotein, Type 4 Pilin"/>
    <property type="match status" value="1"/>
</dbReference>
<dbReference type="InterPro" id="IPR012902">
    <property type="entry name" value="N_methyl_site"/>
</dbReference>
<proteinExistence type="predicted"/>
<protein>
    <submittedName>
        <fullName evidence="2">Fimbrial protein</fullName>
    </submittedName>
</protein>
<dbReference type="SUPFAM" id="SSF54523">
    <property type="entry name" value="Pili subunits"/>
    <property type="match status" value="1"/>
</dbReference>
<gene>
    <name evidence="2" type="primary">fimA_1</name>
    <name evidence="2" type="ORF">ROSSTS7063_01600</name>
</gene>
<dbReference type="Proteomes" id="UP000409147">
    <property type="component" value="Unassembled WGS sequence"/>
</dbReference>
<dbReference type="PROSITE" id="PS00409">
    <property type="entry name" value="PROKAR_NTER_METHYL"/>
    <property type="match status" value="1"/>
</dbReference>
<keyword evidence="1" id="KW-0812">Transmembrane</keyword>
<dbReference type="Pfam" id="PF07963">
    <property type="entry name" value="N_methyl"/>
    <property type="match status" value="1"/>
</dbReference>
<sequence length="171" mass="18407">MFKLLNKKKNNKGFTLVELVIVVAILAILVGILAPQYTKYVEKSRQSADASNLENIVEGFKVAAADVDYDMIPTTGKATFTVVITADGTKITATGAPTTKDKTWADALKEYTGYTFESGKANDALKLKSSKWEMTDTAKTKGIEATVEIATTGAVTVTYNPASIKDVSNKK</sequence>
<keyword evidence="3" id="KW-1185">Reference proteome</keyword>
<dbReference type="AlphaFoldDB" id="A0A564TEZ8"/>
<dbReference type="NCBIfam" id="TIGR02532">
    <property type="entry name" value="IV_pilin_GFxxxE"/>
    <property type="match status" value="1"/>
</dbReference>
<dbReference type="RefSeq" id="WP_144368894.1">
    <property type="nucleotide sequence ID" value="NZ_CABHNB010000020.1"/>
</dbReference>
<keyword evidence="1" id="KW-1133">Transmembrane helix</keyword>
<accession>A0A564TEZ8</accession>
<dbReference type="EMBL" id="CABHNB010000020">
    <property type="protein sequence ID" value="VUX05836.1"/>
    <property type="molecule type" value="Genomic_DNA"/>
</dbReference>
<dbReference type="PANTHER" id="PTHR30093">
    <property type="entry name" value="GENERAL SECRETION PATHWAY PROTEIN G"/>
    <property type="match status" value="1"/>
</dbReference>